<evidence type="ECO:0000259" key="1">
    <source>
        <dbReference type="Pfam" id="PF01494"/>
    </source>
</evidence>
<dbReference type="RefSeq" id="WP_155346038.1">
    <property type="nucleotide sequence ID" value="NZ_BAAAHM010000008.1"/>
</dbReference>
<comment type="caution">
    <text evidence="2">The sequence shown here is derived from an EMBL/GenBank/DDBJ whole genome shotgun (WGS) entry which is preliminary data.</text>
</comment>
<protein>
    <submittedName>
        <fullName evidence="2">FAD-dependent oxidoreductase</fullName>
    </submittedName>
</protein>
<dbReference type="PANTHER" id="PTHR46865">
    <property type="entry name" value="OXIDOREDUCTASE-RELATED"/>
    <property type="match status" value="1"/>
</dbReference>
<dbReference type="PANTHER" id="PTHR46865:SF2">
    <property type="entry name" value="MONOOXYGENASE"/>
    <property type="match status" value="1"/>
</dbReference>
<gene>
    <name evidence="2" type="ORF">Aple_039250</name>
</gene>
<dbReference type="EMBL" id="BLAF01000020">
    <property type="protein sequence ID" value="GES21029.1"/>
    <property type="molecule type" value="Genomic_DNA"/>
</dbReference>
<dbReference type="GO" id="GO:0071949">
    <property type="term" value="F:FAD binding"/>
    <property type="evidence" value="ECO:0007669"/>
    <property type="project" value="InterPro"/>
</dbReference>
<evidence type="ECO:0000313" key="3">
    <source>
        <dbReference type="Proteomes" id="UP000377595"/>
    </source>
</evidence>
<sequence>MTSKHILISGASIAGPALAYWLRRHGFTATVVERAPALRDGGYAVDFRGDVHFTVLRRMGIMADVERLRTHMGDMSHVNAAGKKVATIPSGMFSGDLEILRGDLARILYDATKDHTEYLFDDSITAIAEDADGVEVTFERATPRRFDLVVGADGLHSNVRALAFGPERDFIEDLGVYLAIFTLDNHLGLDHTGQMYGVPGKMIGVYSARHNTEAKALLYFGSPPLSYDRRDVEQQKKIVAEAFDGVGWETPRLLAAMGDAPDFYFDSISQVHLDTWSRGRVALLGDAAYCPSPLSGMGTGLAVVGAYVLAGELAAAGGDHRAGFAAYQEAMRQYVAGCQKAGQGVAKWTIPESRFMAWFLNQNYRLLPYIPWKGLMIRSVRRTASAITLKPYDRGRA</sequence>
<dbReference type="PRINTS" id="PR00420">
    <property type="entry name" value="RNGMNOXGNASE"/>
</dbReference>
<reference evidence="2 3" key="1">
    <citation type="submission" date="2019-10" db="EMBL/GenBank/DDBJ databases">
        <title>Whole genome shotgun sequence of Acrocarpospora pleiomorpha NBRC 16267.</title>
        <authorList>
            <person name="Ichikawa N."/>
            <person name="Kimura A."/>
            <person name="Kitahashi Y."/>
            <person name="Komaki H."/>
            <person name="Oguchi A."/>
        </authorList>
    </citation>
    <scope>NUCLEOTIDE SEQUENCE [LARGE SCALE GENOMIC DNA]</scope>
    <source>
        <strain evidence="2 3">NBRC 16267</strain>
    </source>
</reference>
<dbReference type="Gene3D" id="3.30.9.10">
    <property type="entry name" value="D-Amino Acid Oxidase, subunit A, domain 2"/>
    <property type="match status" value="1"/>
</dbReference>
<dbReference type="Pfam" id="PF01494">
    <property type="entry name" value="FAD_binding_3"/>
    <property type="match status" value="1"/>
</dbReference>
<dbReference type="AlphaFoldDB" id="A0A5M3XLN2"/>
<proteinExistence type="predicted"/>
<dbReference type="OrthoDB" id="3356051at2"/>
<feature type="domain" description="FAD-binding" evidence="1">
    <location>
        <begin position="6"/>
        <end position="320"/>
    </location>
</feature>
<dbReference type="Gene3D" id="3.50.50.60">
    <property type="entry name" value="FAD/NAD(P)-binding domain"/>
    <property type="match status" value="1"/>
</dbReference>
<dbReference type="InterPro" id="IPR051704">
    <property type="entry name" value="FAD_aromatic-hydroxylase"/>
</dbReference>
<dbReference type="Proteomes" id="UP000377595">
    <property type="component" value="Unassembled WGS sequence"/>
</dbReference>
<evidence type="ECO:0000313" key="2">
    <source>
        <dbReference type="EMBL" id="GES21029.1"/>
    </source>
</evidence>
<accession>A0A5M3XLN2</accession>
<name>A0A5M3XLN2_9ACTN</name>
<dbReference type="SUPFAM" id="SSF51905">
    <property type="entry name" value="FAD/NAD(P)-binding domain"/>
    <property type="match status" value="1"/>
</dbReference>
<keyword evidence="3" id="KW-1185">Reference proteome</keyword>
<dbReference type="InterPro" id="IPR036188">
    <property type="entry name" value="FAD/NAD-bd_sf"/>
</dbReference>
<dbReference type="InterPro" id="IPR002938">
    <property type="entry name" value="FAD-bd"/>
</dbReference>
<organism evidence="2 3">
    <name type="scientific">Acrocarpospora pleiomorpha</name>
    <dbReference type="NCBI Taxonomy" id="90975"/>
    <lineage>
        <taxon>Bacteria</taxon>
        <taxon>Bacillati</taxon>
        <taxon>Actinomycetota</taxon>
        <taxon>Actinomycetes</taxon>
        <taxon>Streptosporangiales</taxon>
        <taxon>Streptosporangiaceae</taxon>
        <taxon>Acrocarpospora</taxon>
    </lineage>
</organism>